<comment type="caution">
    <text evidence="2">The sequence shown here is derived from an EMBL/GenBank/DDBJ whole genome shotgun (WGS) entry which is preliminary data.</text>
</comment>
<sequence length="165" mass="17296">MDFRTLKNPAGTSTRTATRTQTAATDMELGSGRLSKEKEAKKERGAMKDRKAAMSGWKGNPLLDEAGVGQSLLAPSREALPAYVGTIPLTPTPVPEHQKKPANAPAPPPKAPLYGQQPAASARLVSTPNLQESSSATMANPLLQEPSKALPSHKPTSLGGIIRPG</sequence>
<feature type="region of interest" description="Disordered" evidence="1">
    <location>
        <begin position="1"/>
        <end position="61"/>
    </location>
</feature>
<feature type="compositionally biased region" description="Basic and acidic residues" evidence="1">
    <location>
        <begin position="34"/>
        <end position="52"/>
    </location>
</feature>
<dbReference type="EMBL" id="QPFP01000034">
    <property type="protein sequence ID" value="TEB28210.1"/>
    <property type="molecule type" value="Genomic_DNA"/>
</dbReference>
<name>A0A4Y7T221_COPMI</name>
<proteinExistence type="predicted"/>
<evidence type="ECO:0000313" key="3">
    <source>
        <dbReference type="Proteomes" id="UP000298030"/>
    </source>
</evidence>
<evidence type="ECO:0000313" key="2">
    <source>
        <dbReference type="EMBL" id="TEB28210.1"/>
    </source>
</evidence>
<feature type="compositionally biased region" description="Low complexity" evidence="1">
    <location>
        <begin position="10"/>
        <end position="25"/>
    </location>
</feature>
<protein>
    <submittedName>
        <fullName evidence="2">Uncharacterized protein</fullName>
    </submittedName>
</protein>
<feature type="region of interest" description="Disordered" evidence="1">
    <location>
        <begin position="89"/>
        <end position="165"/>
    </location>
</feature>
<dbReference type="Proteomes" id="UP000298030">
    <property type="component" value="Unassembled WGS sequence"/>
</dbReference>
<keyword evidence="3" id="KW-1185">Reference proteome</keyword>
<gene>
    <name evidence="2" type="ORF">FA13DRAFT_816139</name>
</gene>
<evidence type="ECO:0000256" key="1">
    <source>
        <dbReference type="SAM" id="MobiDB-lite"/>
    </source>
</evidence>
<feature type="compositionally biased region" description="Polar residues" evidence="1">
    <location>
        <begin position="124"/>
        <end position="138"/>
    </location>
</feature>
<accession>A0A4Y7T221</accession>
<reference evidence="2 3" key="1">
    <citation type="journal article" date="2019" name="Nat. Ecol. Evol.">
        <title>Megaphylogeny resolves global patterns of mushroom evolution.</title>
        <authorList>
            <person name="Varga T."/>
            <person name="Krizsan K."/>
            <person name="Foldi C."/>
            <person name="Dima B."/>
            <person name="Sanchez-Garcia M."/>
            <person name="Sanchez-Ramirez S."/>
            <person name="Szollosi G.J."/>
            <person name="Szarkandi J.G."/>
            <person name="Papp V."/>
            <person name="Albert L."/>
            <person name="Andreopoulos W."/>
            <person name="Angelini C."/>
            <person name="Antonin V."/>
            <person name="Barry K.W."/>
            <person name="Bougher N.L."/>
            <person name="Buchanan P."/>
            <person name="Buyck B."/>
            <person name="Bense V."/>
            <person name="Catcheside P."/>
            <person name="Chovatia M."/>
            <person name="Cooper J."/>
            <person name="Damon W."/>
            <person name="Desjardin D."/>
            <person name="Finy P."/>
            <person name="Geml J."/>
            <person name="Haridas S."/>
            <person name="Hughes K."/>
            <person name="Justo A."/>
            <person name="Karasinski D."/>
            <person name="Kautmanova I."/>
            <person name="Kiss B."/>
            <person name="Kocsube S."/>
            <person name="Kotiranta H."/>
            <person name="LaButti K.M."/>
            <person name="Lechner B.E."/>
            <person name="Liimatainen K."/>
            <person name="Lipzen A."/>
            <person name="Lukacs Z."/>
            <person name="Mihaltcheva S."/>
            <person name="Morgado L.N."/>
            <person name="Niskanen T."/>
            <person name="Noordeloos M.E."/>
            <person name="Ohm R.A."/>
            <person name="Ortiz-Santana B."/>
            <person name="Ovrebo C."/>
            <person name="Racz N."/>
            <person name="Riley R."/>
            <person name="Savchenko A."/>
            <person name="Shiryaev A."/>
            <person name="Soop K."/>
            <person name="Spirin V."/>
            <person name="Szebenyi C."/>
            <person name="Tomsovsky M."/>
            <person name="Tulloss R.E."/>
            <person name="Uehling J."/>
            <person name="Grigoriev I.V."/>
            <person name="Vagvolgyi C."/>
            <person name="Papp T."/>
            <person name="Martin F.M."/>
            <person name="Miettinen O."/>
            <person name="Hibbett D.S."/>
            <person name="Nagy L.G."/>
        </authorList>
    </citation>
    <scope>NUCLEOTIDE SEQUENCE [LARGE SCALE GENOMIC DNA]</scope>
    <source>
        <strain evidence="2 3">FP101781</strain>
    </source>
</reference>
<dbReference type="AlphaFoldDB" id="A0A4Y7T221"/>
<organism evidence="2 3">
    <name type="scientific">Coprinellus micaceus</name>
    <name type="common">Glistening ink-cap mushroom</name>
    <name type="synonym">Coprinus micaceus</name>
    <dbReference type="NCBI Taxonomy" id="71717"/>
    <lineage>
        <taxon>Eukaryota</taxon>
        <taxon>Fungi</taxon>
        <taxon>Dikarya</taxon>
        <taxon>Basidiomycota</taxon>
        <taxon>Agaricomycotina</taxon>
        <taxon>Agaricomycetes</taxon>
        <taxon>Agaricomycetidae</taxon>
        <taxon>Agaricales</taxon>
        <taxon>Agaricineae</taxon>
        <taxon>Psathyrellaceae</taxon>
        <taxon>Coprinellus</taxon>
    </lineage>
</organism>